<name>A0AA36AKB9_OCTVU</name>
<proteinExistence type="predicted"/>
<keyword evidence="2" id="KW-0479">Metal-binding</keyword>
<dbReference type="Pfam" id="PF05699">
    <property type="entry name" value="Dimer_Tnp_hAT"/>
    <property type="match status" value="1"/>
</dbReference>
<keyword evidence="4" id="KW-0862">Zinc</keyword>
<dbReference type="Proteomes" id="UP001162480">
    <property type="component" value="Chromosome 2"/>
</dbReference>
<gene>
    <name evidence="7" type="ORF">OCTVUL_1B027643</name>
</gene>
<dbReference type="InterPro" id="IPR052035">
    <property type="entry name" value="ZnF_BED_domain_contain"/>
</dbReference>
<dbReference type="GO" id="GO:0005634">
    <property type="term" value="C:nucleus"/>
    <property type="evidence" value="ECO:0007669"/>
    <property type="project" value="UniProtKB-SubCell"/>
</dbReference>
<evidence type="ECO:0000256" key="2">
    <source>
        <dbReference type="ARBA" id="ARBA00022723"/>
    </source>
</evidence>
<dbReference type="InterPro" id="IPR012337">
    <property type="entry name" value="RNaseH-like_sf"/>
</dbReference>
<dbReference type="AlphaFoldDB" id="A0AA36AKB9"/>
<organism evidence="7 8">
    <name type="scientific">Octopus vulgaris</name>
    <name type="common">Common octopus</name>
    <dbReference type="NCBI Taxonomy" id="6645"/>
    <lineage>
        <taxon>Eukaryota</taxon>
        <taxon>Metazoa</taxon>
        <taxon>Spiralia</taxon>
        <taxon>Lophotrochozoa</taxon>
        <taxon>Mollusca</taxon>
        <taxon>Cephalopoda</taxon>
        <taxon>Coleoidea</taxon>
        <taxon>Octopodiformes</taxon>
        <taxon>Octopoda</taxon>
        <taxon>Incirrata</taxon>
        <taxon>Octopodidae</taxon>
        <taxon>Octopus</taxon>
    </lineage>
</organism>
<keyword evidence="8" id="KW-1185">Reference proteome</keyword>
<evidence type="ECO:0000313" key="8">
    <source>
        <dbReference type="Proteomes" id="UP001162480"/>
    </source>
</evidence>
<evidence type="ECO:0000256" key="4">
    <source>
        <dbReference type="ARBA" id="ARBA00022833"/>
    </source>
</evidence>
<dbReference type="InterPro" id="IPR008906">
    <property type="entry name" value="HATC_C_dom"/>
</dbReference>
<dbReference type="GO" id="GO:0008270">
    <property type="term" value="F:zinc ion binding"/>
    <property type="evidence" value="ECO:0007669"/>
    <property type="project" value="UniProtKB-KW"/>
</dbReference>
<evidence type="ECO:0000259" key="6">
    <source>
        <dbReference type="Pfam" id="PF05699"/>
    </source>
</evidence>
<evidence type="ECO:0000313" key="7">
    <source>
        <dbReference type="EMBL" id="CAI9717790.1"/>
    </source>
</evidence>
<evidence type="ECO:0000256" key="5">
    <source>
        <dbReference type="ARBA" id="ARBA00023242"/>
    </source>
</evidence>
<keyword evidence="5" id="KW-0539">Nucleus</keyword>
<sequence length="602" mass="68447">MGRHRTNEVYSYFTIVGSHENAKAACNVIGCTMVLRHPCATNLMKHLERHHKAEFEILARRREAATGKRLLQLDDKKSLDHSQAKVTKNIHDIYCSTINIPMDIKTFNNAMIELVTLNGRPFFAVEDSGLCKLIDPIKRALNTVMNRKTISNLVDEKAAEIVNQISGELQNRMFSLKIDIASHLDRSVLALNAQVIIKDSLQIRTLAVTDFSSAHTGENIKEIVINVLSKYNLSLNQVYSMSIDCARNDEGTEIASEENDISKVEDIKIGSSFFVKCAAHALQLAVKDALNGELYANTIAHARNISKKLCTPVIMNILKVRKYHMPIVDVVTGWCSTYKMISRLMELRPFIEEFVEIIGIDLKFSLQYWVELQEIMHVLEPAKKAIVRLQEENMTPGDFYKVWFVCKSEISKIDCMLAYNIIEAMNARESELLKNEIILASLYLDPRFSVMLSEAEEERAISHLIRLNGALSAMHPKPELEVISEQMISATTEDELENMLRFAAQSKKNLNATKKSISSSLRDFSNTERIPADSCLISWWNTMKIKYEDLYKLAIVVHAVPMTQVSVKRLFSIFETILSPQRNNLIHENLENILIVHSNFNI</sequence>
<evidence type="ECO:0000256" key="1">
    <source>
        <dbReference type="ARBA" id="ARBA00004123"/>
    </source>
</evidence>
<dbReference type="PANTHER" id="PTHR46481">
    <property type="entry name" value="ZINC FINGER BED DOMAIN-CONTAINING PROTEIN 4"/>
    <property type="match status" value="1"/>
</dbReference>
<dbReference type="PANTHER" id="PTHR46481:SF10">
    <property type="entry name" value="ZINC FINGER BED DOMAIN-CONTAINING PROTEIN 39"/>
    <property type="match status" value="1"/>
</dbReference>
<reference evidence="7" key="1">
    <citation type="submission" date="2023-08" db="EMBL/GenBank/DDBJ databases">
        <authorList>
            <person name="Alioto T."/>
            <person name="Alioto T."/>
            <person name="Gomez Garrido J."/>
        </authorList>
    </citation>
    <scope>NUCLEOTIDE SEQUENCE</scope>
</reference>
<dbReference type="SUPFAM" id="SSF53098">
    <property type="entry name" value="Ribonuclease H-like"/>
    <property type="match status" value="1"/>
</dbReference>
<feature type="domain" description="HAT C-terminal dimerisation" evidence="6">
    <location>
        <begin position="533"/>
        <end position="599"/>
    </location>
</feature>
<dbReference type="EMBL" id="OX597815">
    <property type="protein sequence ID" value="CAI9717790.1"/>
    <property type="molecule type" value="Genomic_DNA"/>
</dbReference>
<dbReference type="GO" id="GO:0046983">
    <property type="term" value="F:protein dimerization activity"/>
    <property type="evidence" value="ECO:0007669"/>
    <property type="project" value="InterPro"/>
</dbReference>
<keyword evidence="3" id="KW-0863">Zinc-finger</keyword>
<evidence type="ECO:0000256" key="3">
    <source>
        <dbReference type="ARBA" id="ARBA00022771"/>
    </source>
</evidence>
<accession>A0AA36AKB9</accession>
<protein>
    <submittedName>
        <fullName evidence="7">Finger BED domain-containing 4</fullName>
    </submittedName>
</protein>
<comment type="subcellular location">
    <subcellularLocation>
        <location evidence="1">Nucleus</location>
    </subcellularLocation>
</comment>